<dbReference type="AlphaFoldDB" id="A0AA36EKM6"/>
<proteinExistence type="predicted"/>
<dbReference type="Proteomes" id="UP001177003">
    <property type="component" value="Chromosome 8"/>
</dbReference>
<dbReference type="EMBL" id="OX465084">
    <property type="protein sequence ID" value="CAI9299232.1"/>
    <property type="molecule type" value="Genomic_DNA"/>
</dbReference>
<keyword evidence="2" id="KW-1185">Reference proteome</keyword>
<accession>A0AA36EKM6</accession>
<reference evidence="1" key="1">
    <citation type="submission" date="2023-04" db="EMBL/GenBank/DDBJ databases">
        <authorList>
            <person name="Vijverberg K."/>
            <person name="Xiong W."/>
            <person name="Schranz E."/>
        </authorList>
    </citation>
    <scope>NUCLEOTIDE SEQUENCE</scope>
</reference>
<sequence length="232" mass="26038">MDRYGRVLTVEEFQLLQERFGLLPEHGVVIPAKGSSVYDYPQGKMGLIFEQDTPKKNWQRQWLWVKQNLVGHGFRKTRDFIDRTPKLFIGNVTLGKQLGYITVIGENWEDFIIIAAAMSASRRARGKMAQLFVVRCAEISLEMAMCRHYRGKLCHREVELLETLPPPVSEKCMKEVIGLFSVKERNVGSSGLSLPSQPVVGAIFTARFSASDSADIPVVAQVGKGTTPILKK</sequence>
<evidence type="ECO:0000313" key="1">
    <source>
        <dbReference type="EMBL" id="CAI9299232.1"/>
    </source>
</evidence>
<evidence type="ECO:0000313" key="2">
    <source>
        <dbReference type="Proteomes" id="UP001177003"/>
    </source>
</evidence>
<gene>
    <name evidence="1" type="ORF">LSALG_LOCUS37953</name>
</gene>
<organism evidence="1 2">
    <name type="scientific">Lactuca saligna</name>
    <name type="common">Willowleaf lettuce</name>
    <dbReference type="NCBI Taxonomy" id="75948"/>
    <lineage>
        <taxon>Eukaryota</taxon>
        <taxon>Viridiplantae</taxon>
        <taxon>Streptophyta</taxon>
        <taxon>Embryophyta</taxon>
        <taxon>Tracheophyta</taxon>
        <taxon>Spermatophyta</taxon>
        <taxon>Magnoliopsida</taxon>
        <taxon>eudicotyledons</taxon>
        <taxon>Gunneridae</taxon>
        <taxon>Pentapetalae</taxon>
        <taxon>asterids</taxon>
        <taxon>campanulids</taxon>
        <taxon>Asterales</taxon>
        <taxon>Asteraceae</taxon>
        <taxon>Cichorioideae</taxon>
        <taxon>Cichorieae</taxon>
        <taxon>Lactucinae</taxon>
        <taxon>Lactuca</taxon>
    </lineage>
</organism>
<name>A0AA36EKM6_LACSI</name>
<protein>
    <submittedName>
        <fullName evidence="1">Uncharacterized protein</fullName>
    </submittedName>
</protein>